<sequence length="506" mass="57594">MLERSQLPIEALPAWAHLNGIKFHDSIGFEKLANGSGIVTKVDRKEDDHDDNSEIRKNDQEQTNNVEVLISVPSDMVLSLDLVHDFAKSDSYLREVLEALGDFGRTARGAILIFLLCHITYESDTHTKIGVTNPWSEYIKFIPSDIPLPTLWTEVERVLLYGTSLKDAVDFKLSALESEFDRLQDATQSISWCNREWWDEETGRLSFEDWNMVDAMYRSRALDLPGSGHVMVPCVDMANHASGEETVALYETDEDRNAVLQLRLGKKLRPGEEVTITYGDEKGASEMIFSYGFLESSVNSARQLFLALDIPDDDPLKQAKKMICANNTAPGLRLAVEEGKTKWESDFIYWACVNEEDGLSFELMQTHEGPPELKVLWKDEEEIGHVSDKTSTMKAKSLRGILSREPQWEIFHLRAVVLVQQCLQSHLAMLGGEMEQEFANVEHDADGSQTGVRSYIYDMIRQLRIQETELLKRGLEDLSSEIEDLMSSEPVRRYLEQQEQVEEDFS</sequence>
<dbReference type="SUPFAM" id="SSF82199">
    <property type="entry name" value="SET domain"/>
    <property type="match status" value="1"/>
</dbReference>
<dbReference type="PANTHER" id="PTHR13271:SF76">
    <property type="entry name" value="SET DOMAIN-CONTAINING PROTEIN 8"/>
    <property type="match status" value="1"/>
</dbReference>
<name>A0A225B8S2_TALAT</name>
<dbReference type="InterPro" id="IPR046341">
    <property type="entry name" value="SET_dom_sf"/>
</dbReference>
<dbReference type="GeneID" id="31000626"/>
<protein>
    <recommendedName>
        <fullName evidence="1">SET domain-containing protein</fullName>
    </recommendedName>
</protein>
<organism evidence="2 3">
    <name type="scientific">Talaromyces atroroseus</name>
    <dbReference type="NCBI Taxonomy" id="1441469"/>
    <lineage>
        <taxon>Eukaryota</taxon>
        <taxon>Fungi</taxon>
        <taxon>Dikarya</taxon>
        <taxon>Ascomycota</taxon>
        <taxon>Pezizomycotina</taxon>
        <taxon>Eurotiomycetes</taxon>
        <taxon>Eurotiomycetidae</taxon>
        <taxon>Eurotiales</taxon>
        <taxon>Trichocomaceae</taxon>
        <taxon>Talaromyces</taxon>
        <taxon>Talaromyces sect. Trachyspermi</taxon>
    </lineage>
</organism>
<dbReference type="OrthoDB" id="441812at2759"/>
<reference evidence="2 3" key="1">
    <citation type="submission" date="2015-06" db="EMBL/GenBank/DDBJ databases">
        <title>Talaromyces atroroseus IBT 11181 draft genome.</title>
        <authorList>
            <person name="Rasmussen K.B."/>
            <person name="Rasmussen S."/>
            <person name="Petersen B."/>
            <person name="Sicheritz-Ponten T."/>
            <person name="Mortensen U.H."/>
            <person name="Thrane U."/>
        </authorList>
    </citation>
    <scope>NUCLEOTIDE SEQUENCE [LARGE SCALE GENOMIC DNA]</scope>
    <source>
        <strain evidence="2 3">IBT 11181</strain>
    </source>
</reference>
<dbReference type="EMBL" id="LFMY01000001">
    <property type="protein sequence ID" value="OKL64489.1"/>
    <property type="molecule type" value="Genomic_DNA"/>
</dbReference>
<dbReference type="GO" id="GO:0005634">
    <property type="term" value="C:nucleus"/>
    <property type="evidence" value="ECO:0007669"/>
    <property type="project" value="TreeGrafter"/>
</dbReference>
<dbReference type="Gene3D" id="3.90.1410.10">
    <property type="entry name" value="set domain protein methyltransferase, domain 1"/>
    <property type="match status" value="1"/>
</dbReference>
<dbReference type="PANTHER" id="PTHR13271">
    <property type="entry name" value="UNCHARACTERIZED PUTATIVE METHYLTRANSFERASE"/>
    <property type="match status" value="1"/>
</dbReference>
<dbReference type="PROSITE" id="PS50280">
    <property type="entry name" value="SET"/>
    <property type="match status" value="1"/>
</dbReference>
<dbReference type="AlphaFoldDB" id="A0A225B8S2"/>
<proteinExistence type="predicted"/>
<dbReference type="GO" id="GO:0016279">
    <property type="term" value="F:protein-lysine N-methyltransferase activity"/>
    <property type="evidence" value="ECO:0007669"/>
    <property type="project" value="TreeGrafter"/>
</dbReference>
<keyword evidence="3" id="KW-1185">Reference proteome</keyword>
<dbReference type="RefSeq" id="XP_020124610.1">
    <property type="nucleotide sequence ID" value="XM_020260725.1"/>
</dbReference>
<feature type="domain" description="SET" evidence="1">
    <location>
        <begin position="19"/>
        <end position="279"/>
    </location>
</feature>
<evidence type="ECO:0000313" key="3">
    <source>
        <dbReference type="Proteomes" id="UP000214365"/>
    </source>
</evidence>
<evidence type="ECO:0000313" key="2">
    <source>
        <dbReference type="EMBL" id="OKL64489.1"/>
    </source>
</evidence>
<accession>A0A225B8S2</accession>
<dbReference type="InterPro" id="IPR050600">
    <property type="entry name" value="SETD3_SETD6_MTase"/>
</dbReference>
<dbReference type="CDD" id="cd10527">
    <property type="entry name" value="SET_LSMT"/>
    <property type="match status" value="1"/>
</dbReference>
<comment type="caution">
    <text evidence="2">The sequence shown here is derived from an EMBL/GenBank/DDBJ whole genome shotgun (WGS) entry which is preliminary data.</text>
</comment>
<gene>
    <name evidence="2" type="ORF">UA08_00871</name>
</gene>
<dbReference type="STRING" id="1441469.A0A225B8S2"/>
<dbReference type="Proteomes" id="UP000214365">
    <property type="component" value="Unassembled WGS sequence"/>
</dbReference>
<evidence type="ECO:0000259" key="1">
    <source>
        <dbReference type="PROSITE" id="PS50280"/>
    </source>
</evidence>
<dbReference type="InterPro" id="IPR001214">
    <property type="entry name" value="SET_dom"/>
</dbReference>